<dbReference type="RefSeq" id="WP_244386474.1">
    <property type="nucleotide sequence ID" value="NZ_AP025564.1"/>
</dbReference>
<dbReference type="PANTHER" id="PTHR33514:SF13">
    <property type="entry name" value="PROTEIN ABCI12, CHLOROPLASTIC"/>
    <property type="match status" value="1"/>
</dbReference>
<sequence>MSANITIGQYVAGTSIVHRTDARVKLVLVIAYAVALFLSTGWIGICICGALGALGYVAANIPAKLAVRSLKPVLFILLFTVALNAFTFNAGSGDGAPASTGTIALAGTFGISLQGVENGVFFALRIVFLIAATSLLTYTTPLIDIVDAVRSLLRPLTRLKVPVEDVAVVCALTIRFIPSTVEEAERIMKAQRARGLRFDEGCLLTRAKAWVPIITPLFINLFRRADTLACAMDARCYTGAARTHLSIARMRRSDSLAGALGVALLACVAVFL</sequence>
<evidence type="ECO:0000256" key="5">
    <source>
        <dbReference type="SAM" id="Phobius"/>
    </source>
</evidence>
<keyword evidence="7" id="KW-1185">Reference proteome</keyword>
<gene>
    <name evidence="6" type="primary">ecfT_3</name>
    <name evidence="6" type="ORF">CE91St30_25990</name>
</gene>
<dbReference type="PANTHER" id="PTHR33514">
    <property type="entry name" value="PROTEIN ABCI12, CHLOROPLASTIC"/>
    <property type="match status" value="1"/>
</dbReference>
<reference evidence="6 7" key="1">
    <citation type="submission" date="2022-01" db="EMBL/GenBank/DDBJ databases">
        <title>Novel bile acid biosynthetic pathways are enriched in the microbiome of centenarians.</title>
        <authorList>
            <person name="Sato Y."/>
            <person name="Atarashi K."/>
            <person name="Plichta R.D."/>
            <person name="Arai Y."/>
            <person name="Sasajima S."/>
            <person name="Kearney M.S."/>
            <person name="Suda W."/>
            <person name="Takeshita K."/>
            <person name="Sasaki T."/>
            <person name="Okamoto S."/>
            <person name="Skelly N.A."/>
            <person name="Okamura Y."/>
            <person name="Vlamakis H."/>
            <person name="Li Y."/>
            <person name="Tanoue T."/>
            <person name="Takei H."/>
            <person name="Nittono H."/>
            <person name="Narushima S."/>
            <person name="Irie J."/>
            <person name="Itoh H."/>
            <person name="Moriya K."/>
            <person name="Sugiura Y."/>
            <person name="Suematsu M."/>
            <person name="Moritoki N."/>
            <person name="Shibata S."/>
            <person name="Littman R.D."/>
            <person name="Fischbach A.M."/>
            <person name="Uwamino Y."/>
            <person name="Inoue T."/>
            <person name="Honda A."/>
            <person name="Hattori M."/>
            <person name="Murai T."/>
            <person name="Xavier J.R."/>
            <person name="Hirose N."/>
            <person name="Honda K."/>
        </authorList>
    </citation>
    <scope>NUCLEOTIDE SEQUENCE [LARGE SCALE GENOMIC DNA]</scope>
    <source>
        <strain evidence="6 7">CE91-St30</strain>
    </source>
</reference>
<feature type="transmembrane region" description="Helical" evidence="5">
    <location>
        <begin position="70"/>
        <end position="88"/>
    </location>
</feature>
<dbReference type="Proteomes" id="UP001320544">
    <property type="component" value="Chromosome"/>
</dbReference>
<keyword evidence="3 5" id="KW-1133">Transmembrane helix</keyword>
<keyword evidence="4 5" id="KW-0472">Membrane</keyword>
<evidence type="ECO:0000256" key="1">
    <source>
        <dbReference type="ARBA" id="ARBA00004141"/>
    </source>
</evidence>
<name>A0ABM7WLJ7_9ACTN</name>
<dbReference type="Pfam" id="PF02361">
    <property type="entry name" value="CbiQ"/>
    <property type="match status" value="1"/>
</dbReference>
<evidence type="ECO:0000313" key="7">
    <source>
        <dbReference type="Proteomes" id="UP001320544"/>
    </source>
</evidence>
<evidence type="ECO:0000313" key="6">
    <source>
        <dbReference type="EMBL" id="BDE97266.1"/>
    </source>
</evidence>
<evidence type="ECO:0000256" key="4">
    <source>
        <dbReference type="ARBA" id="ARBA00023136"/>
    </source>
</evidence>
<dbReference type="EMBL" id="AP025564">
    <property type="protein sequence ID" value="BDE97266.1"/>
    <property type="molecule type" value="Genomic_DNA"/>
</dbReference>
<comment type="subcellular location">
    <subcellularLocation>
        <location evidence="1">Membrane</location>
        <topology evidence="1">Multi-pass membrane protein</topology>
    </subcellularLocation>
</comment>
<accession>A0ABM7WLJ7</accession>
<protein>
    <submittedName>
        <fullName evidence="6">Energy-coupling factor transporter transmembrane protein EcfT</fullName>
    </submittedName>
</protein>
<dbReference type="CDD" id="cd16914">
    <property type="entry name" value="EcfT"/>
    <property type="match status" value="1"/>
</dbReference>
<dbReference type="InterPro" id="IPR003339">
    <property type="entry name" value="ABC/ECF_trnsptr_transmembrane"/>
</dbReference>
<feature type="transmembrane region" description="Helical" evidence="5">
    <location>
        <begin position="122"/>
        <end position="146"/>
    </location>
</feature>
<proteinExistence type="predicted"/>
<keyword evidence="2 5" id="KW-0812">Transmembrane</keyword>
<organism evidence="6 7">
    <name type="scientific">Raoultibacter timonensis</name>
    <dbReference type="NCBI Taxonomy" id="1907662"/>
    <lineage>
        <taxon>Bacteria</taxon>
        <taxon>Bacillati</taxon>
        <taxon>Actinomycetota</taxon>
        <taxon>Coriobacteriia</taxon>
        <taxon>Eggerthellales</taxon>
        <taxon>Eggerthellaceae</taxon>
        <taxon>Raoultibacter</taxon>
    </lineage>
</organism>
<evidence type="ECO:0000256" key="2">
    <source>
        <dbReference type="ARBA" id="ARBA00022692"/>
    </source>
</evidence>
<evidence type="ECO:0000256" key="3">
    <source>
        <dbReference type="ARBA" id="ARBA00022989"/>
    </source>
</evidence>
<feature type="transmembrane region" description="Helical" evidence="5">
    <location>
        <begin position="29"/>
        <end position="58"/>
    </location>
</feature>